<dbReference type="SUPFAM" id="SSF55874">
    <property type="entry name" value="ATPase domain of HSP90 chaperone/DNA topoisomerase II/histidine kinase"/>
    <property type="match status" value="1"/>
</dbReference>
<keyword evidence="4" id="KW-1003">Cell membrane</keyword>
<protein>
    <recommendedName>
        <fullName evidence="18">Sensory/regulatory protein RpfC</fullName>
        <ecNumber evidence="3">2.7.13.3</ecNumber>
    </recommendedName>
    <alternativeName>
        <fullName evidence="19">Virulence sensor protein BvgS</fullName>
    </alternativeName>
</protein>
<dbReference type="SMART" id="SM00388">
    <property type="entry name" value="HisKA"/>
    <property type="match status" value="1"/>
</dbReference>
<keyword evidence="25" id="KW-1185">Reference proteome</keyword>
<comment type="caution">
    <text evidence="24">The sequence shown here is derived from an EMBL/GenBank/DDBJ whole genome shotgun (WGS) entry which is preliminary data.</text>
</comment>
<comment type="subcellular location">
    <subcellularLocation>
        <location evidence="2">Cell membrane</location>
        <topology evidence="2">Multi-pass membrane protein</topology>
    </subcellularLocation>
</comment>
<dbReference type="InterPro" id="IPR029151">
    <property type="entry name" value="Sensor-like_sf"/>
</dbReference>
<dbReference type="GO" id="GO:0000155">
    <property type="term" value="F:phosphorelay sensor kinase activity"/>
    <property type="evidence" value="ECO:0007669"/>
    <property type="project" value="InterPro"/>
</dbReference>
<evidence type="ECO:0000256" key="2">
    <source>
        <dbReference type="ARBA" id="ARBA00004651"/>
    </source>
</evidence>
<evidence type="ECO:0000256" key="9">
    <source>
        <dbReference type="ARBA" id="ARBA00022741"/>
    </source>
</evidence>
<evidence type="ECO:0000259" key="22">
    <source>
        <dbReference type="PROSITE" id="PS50109"/>
    </source>
</evidence>
<evidence type="ECO:0000256" key="11">
    <source>
        <dbReference type="ARBA" id="ARBA00022840"/>
    </source>
</evidence>
<dbReference type="InterPro" id="IPR003661">
    <property type="entry name" value="HisK_dim/P_dom"/>
</dbReference>
<dbReference type="FunFam" id="1.10.287.130:FF:000002">
    <property type="entry name" value="Two-component osmosensing histidine kinase"/>
    <property type="match status" value="1"/>
</dbReference>
<dbReference type="Gene3D" id="3.40.50.2300">
    <property type="match status" value="2"/>
</dbReference>
<keyword evidence="12 21" id="KW-1133">Transmembrane helix</keyword>
<keyword evidence="15 21" id="KW-0472">Membrane</keyword>
<dbReference type="PRINTS" id="PR00344">
    <property type="entry name" value="BCTRLSENSOR"/>
</dbReference>
<comment type="subunit">
    <text evidence="17">At low DSF concentrations, interacts with RpfF.</text>
</comment>
<keyword evidence="7 21" id="KW-0812">Transmembrane</keyword>
<gene>
    <name evidence="24" type="ORF">EV672_101291</name>
</gene>
<dbReference type="InterPro" id="IPR003594">
    <property type="entry name" value="HATPase_dom"/>
</dbReference>
<evidence type="ECO:0000313" key="25">
    <source>
        <dbReference type="Proteomes" id="UP000294593"/>
    </source>
</evidence>
<evidence type="ECO:0000256" key="12">
    <source>
        <dbReference type="ARBA" id="ARBA00022989"/>
    </source>
</evidence>
<comment type="function">
    <text evidence="16">Member of the two-component regulatory system BvgS/BvgA. Phosphorylates BvgA via a four-step phosphorelay in response to environmental signals.</text>
</comment>
<dbReference type="Gene3D" id="3.30.565.10">
    <property type="entry name" value="Histidine kinase-like ATPase, C-terminal domain"/>
    <property type="match status" value="1"/>
</dbReference>
<dbReference type="Proteomes" id="UP000294593">
    <property type="component" value="Unassembled WGS sequence"/>
</dbReference>
<dbReference type="SMART" id="SM00448">
    <property type="entry name" value="REC"/>
    <property type="match status" value="2"/>
</dbReference>
<dbReference type="SUPFAM" id="SSF52172">
    <property type="entry name" value="CheY-like"/>
    <property type="match status" value="2"/>
</dbReference>
<dbReference type="AlphaFoldDB" id="A0A4R6RPU5"/>
<dbReference type="InterPro" id="IPR036890">
    <property type="entry name" value="HATPase_C_sf"/>
</dbReference>
<keyword evidence="13" id="KW-0902">Two-component regulatory system</keyword>
<evidence type="ECO:0000259" key="23">
    <source>
        <dbReference type="PROSITE" id="PS50110"/>
    </source>
</evidence>
<dbReference type="PROSITE" id="PS50110">
    <property type="entry name" value="RESPONSE_REGULATORY"/>
    <property type="match status" value="2"/>
</dbReference>
<keyword evidence="14" id="KW-0843">Virulence</keyword>
<comment type="catalytic activity">
    <reaction evidence="1">
        <text>ATP + protein L-histidine = ADP + protein N-phospho-L-histidine.</text>
        <dbReference type="EC" id="2.7.13.3"/>
    </reaction>
</comment>
<evidence type="ECO:0000256" key="15">
    <source>
        <dbReference type="ARBA" id="ARBA00023136"/>
    </source>
</evidence>
<evidence type="ECO:0000256" key="5">
    <source>
        <dbReference type="ARBA" id="ARBA00022553"/>
    </source>
</evidence>
<dbReference type="Pfam" id="PF00512">
    <property type="entry name" value="HisKA"/>
    <property type="match status" value="1"/>
</dbReference>
<dbReference type="SUPFAM" id="SSF103190">
    <property type="entry name" value="Sensory domain-like"/>
    <property type="match status" value="1"/>
</dbReference>
<feature type="transmembrane region" description="Helical" evidence="21">
    <location>
        <begin position="325"/>
        <end position="347"/>
    </location>
</feature>
<evidence type="ECO:0000256" key="8">
    <source>
        <dbReference type="ARBA" id="ARBA00022729"/>
    </source>
</evidence>
<feature type="domain" description="Response regulatory" evidence="23">
    <location>
        <begin position="1027"/>
        <end position="1145"/>
    </location>
</feature>
<evidence type="ECO:0000256" key="13">
    <source>
        <dbReference type="ARBA" id="ARBA00023012"/>
    </source>
</evidence>
<dbReference type="InterPro" id="IPR036097">
    <property type="entry name" value="HisK_dim/P_sf"/>
</dbReference>
<keyword evidence="10" id="KW-0418">Kinase</keyword>
<dbReference type="GO" id="GO:0005524">
    <property type="term" value="F:ATP binding"/>
    <property type="evidence" value="ECO:0007669"/>
    <property type="project" value="UniProtKB-KW"/>
</dbReference>
<dbReference type="PANTHER" id="PTHR45339">
    <property type="entry name" value="HYBRID SIGNAL TRANSDUCTION HISTIDINE KINASE J"/>
    <property type="match status" value="1"/>
</dbReference>
<evidence type="ECO:0000256" key="19">
    <source>
        <dbReference type="ARBA" id="ARBA00070152"/>
    </source>
</evidence>
<dbReference type="EC" id="2.7.13.3" evidence="3"/>
<feature type="transmembrane region" description="Helical" evidence="21">
    <location>
        <begin position="20"/>
        <end position="42"/>
    </location>
</feature>
<dbReference type="Gene3D" id="3.30.450.20">
    <property type="entry name" value="PAS domain"/>
    <property type="match status" value="2"/>
</dbReference>
<dbReference type="Pfam" id="PF02743">
    <property type="entry name" value="dCache_1"/>
    <property type="match status" value="1"/>
</dbReference>
<dbReference type="PANTHER" id="PTHR45339:SF1">
    <property type="entry name" value="HYBRID SIGNAL TRANSDUCTION HISTIDINE KINASE J"/>
    <property type="match status" value="1"/>
</dbReference>
<dbReference type="SUPFAM" id="SSF55785">
    <property type="entry name" value="PYP-like sensor domain (PAS domain)"/>
    <property type="match status" value="2"/>
</dbReference>
<dbReference type="Pfam" id="PF08448">
    <property type="entry name" value="PAS_4"/>
    <property type="match status" value="1"/>
</dbReference>
<dbReference type="InterPro" id="IPR035965">
    <property type="entry name" value="PAS-like_dom_sf"/>
</dbReference>
<feature type="modified residue" description="4-aspartylphosphate" evidence="20">
    <location>
        <position position="1078"/>
    </location>
</feature>
<dbReference type="CDD" id="cd00082">
    <property type="entry name" value="HisKA"/>
    <property type="match status" value="1"/>
</dbReference>
<evidence type="ECO:0000256" key="20">
    <source>
        <dbReference type="PROSITE-ProRule" id="PRU00169"/>
    </source>
</evidence>
<evidence type="ECO:0000256" key="6">
    <source>
        <dbReference type="ARBA" id="ARBA00022679"/>
    </source>
</evidence>
<dbReference type="InterPro" id="IPR013656">
    <property type="entry name" value="PAS_4"/>
</dbReference>
<organism evidence="24 25">
    <name type="scientific">Aquabacterium commune</name>
    <dbReference type="NCBI Taxonomy" id="70586"/>
    <lineage>
        <taxon>Bacteria</taxon>
        <taxon>Pseudomonadati</taxon>
        <taxon>Pseudomonadota</taxon>
        <taxon>Betaproteobacteria</taxon>
        <taxon>Burkholderiales</taxon>
        <taxon>Aquabacterium</taxon>
    </lineage>
</organism>
<evidence type="ECO:0000256" key="21">
    <source>
        <dbReference type="SAM" id="Phobius"/>
    </source>
</evidence>
<dbReference type="InterPro" id="IPR005467">
    <property type="entry name" value="His_kinase_dom"/>
</dbReference>
<feature type="domain" description="Histidine kinase" evidence="22">
    <location>
        <begin position="624"/>
        <end position="845"/>
    </location>
</feature>
<keyword evidence="5 20" id="KW-0597">Phosphoprotein</keyword>
<dbReference type="SMART" id="SM00387">
    <property type="entry name" value="HATPase_c"/>
    <property type="match status" value="1"/>
</dbReference>
<evidence type="ECO:0000313" key="24">
    <source>
        <dbReference type="EMBL" id="TDP88147.1"/>
    </source>
</evidence>
<proteinExistence type="predicted"/>
<accession>A0A4R6RPU5</accession>
<dbReference type="EMBL" id="SNXW01000001">
    <property type="protein sequence ID" value="TDP88147.1"/>
    <property type="molecule type" value="Genomic_DNA"/>
</dbReference>
<dbReference type="Pfam" id="PF00072">
    <property type="entry name" value="Response_reg"/>
    <property type="match status" value="2"/>
</dbReference>
<evidence type="ECO:0000256" key="17">
    <source>
        <dbReference type="ARBA" id="ARBA00064003"/>
    </source>
</evidence>
<keyword evidence="11" id="KW-0067">ATP-binding</keyword>
<dbReference type="NCBIfam" id="TIGR00229">
    <property type="entry name" value="sensory_box"/>
    <property type="match status" value="1"/>
</dbReference>
<feature type="modified residue" description="4-aspartylphosphate" evidence="20">
    <location>
        <position position="914"/>
    </location>
</feature>
<feature type="domain" description="Response regulatory" evidence="23">
    <location>
        <begin position="863"/>
        <end position="981"/>
    </location>
</feature>
<dbReference type="InterPro" id="IPR033479">
    <property type="entry name" value="dCache_1"/>
</dbReference>
<evidence type="ECO:0000256" key="18">
    <source>
        <dbReference type="ARBA" id="ARBA00068150"/>
    </source>
</evidence>
<dbReference type="RefSeq" id="WP_166643406.1">
    <property type="nucleotide sequence ID" value="NZ_SNXW01000001.1"/>
</dbReference>
<keyword evidence="8" id="KW-0732">Signal</keyword>
<evidence type="ECO:0000256" key="10">
    <source>
        <dbReference type="ARBA" id="ARBA00022777"/>
    </source>
</evidence>
<dbReference type="InterPro" id="IPR000014">
    <property type="entry name" value="PAS"/>
</dbReference>
<dbReference type="CDD" id="cd12914">
    <property type="entry name" value="PDC1_DGC_like"/>
    <property type="match status" value="1"/>
</dbReference>
<dbReference type="PROSITE" id="PS50109">
    <property type="entry name" value="HIS_KIN"/>
    <property type="match status" value="1"/>
</dbReference>
<evidence type="ECO:0000256" key="16">
    <source>
        <dbReference type="ARBA" id="ARBA00058004"/>
    </source>
</evidence>
<sequence>MSDDVLAVPTDLNGLRKRALRAALIWAMVAVTATAAFTCVRLNNFYRDAHARGQQRLEILRDNVEAHFHTIAGLSHALAAQPDMAQFLLHTSVPAIAGTQAQQRLRLQSELLSRDTVQRMSTRLEELAHWFHLRQAYIQNTEGTSVADSDLSPEASTLGANFAQREYFQQAMSEGLGFQFVMGRISQKPGFNFSARISDNGHPLGVLILKTDPTAMQRLFQDTVGRVISIVDRNGVVVAGNRPSDLLQSVPDARPSNLTASEILAVYLQTPQPLPWQKISVGLVGDAWPGTVIDGKRHLAQSLALEGYPYRLWVWTPLTQEADMIASGVIAALAMTGLGWAVLWAWWRRNERRHAVEHARHEALEMTRALPLGLFRWRVSPDGSGHFSHVGPGVERIFGDAWPALQANAQDLWRLASPDASGPPPHAVEFEWRHGGQSRWLSVNSAVAQTADGDAVHDGYWLDVTARKRAESRFDLAFEHAPTPFLFVHRHKGIVRANPAAVALFGDQGGRGILGLKPWQPPLSDPHPEGKAAVEAQVQTMMDRCREGRNAMRFDWRHTRVLGTGALEPFDVEVRLISLAEEDPDLYFFMIEDVTQRRQTAAALQAATEAAEANTRAKSAFLANMSHEIRTPMNAIIGMTHLALEEHPPEKVRGYVAKAHQAASSLLQILNDVLDLSKIEAGHLVLESVDFALQQVLDQVNDVLGLPADRKGLELLFSAPPDLPSHLQGDPTRLRQVFVNLGSNAVKFSESGSVTLGLEMQSQSGQDVVLHGWVRDSGPGLAKDDIERLFRPFTQLDASTTRRHGGTGLGLTISRQLVEHMGGRMWVESEPGHGATFHFTARLQLPAQPRPMAPRREDWRGKRLLIVDDHSDAREVLAAMATGLGLHADVAADANEALRLLDATAAPYDWLLLDWLMPGVDGVKLARQILARPSEQQPCILLVTAFNQQEAMAAASDVALAGILTKPVSPSTLFDALSRSAVVTLAEPDAGIAPPTAPSSLGAIGPATSTSARPMPPARPTPLAGTRILLVEDQPLNQELALELLERAGATVTLAGDGQAALDTLATTTTPFDCVLMDCQMPRMDGYTATAHIRRDARWQHLPIIAMTASALVTDREQALLAGMNDHVPKPLDVQQMFSVIERWVKAGRQAAARGAPH</sequence>
<evidence type="ECO:0000256" key="1">
    <source>
        <dbReference type="ARBA" id="ARBA00000085"/>
    </source>
</evidence>
<keyword evidence="6" id="KW-0808">Transferase</keyword>
<dbReference type="InterPro" id="IPR011006">
    <property type="entry name" value="CheY-like_superfamily"/>
</dbReference>
<reference evidence="24 25" key="1">
    <citation type="submission" date="2019-03" db="EMBL/GenBank/DDBJ databases">
        <title>Genomic Encyclopedia of Type Strains, Phase IV (KMG-IV): sequencing the most valuable type-strain genomes for metagenomic binning, comparative biology and taxonomic classification.</title>
        <authorList>
            <person name="Goeker M."/>
        </authorList>
    </citation>
    <scope>NUCLEOTIDE SEQUENCE [LARGE SCALE GENOMIC DNA]</scope>
    <source>
        <strain evidence="24 25">DSM 11901</strain>
    </source>
</reference>
<dbReference type="InterPro" id="IPR004358">
    <property type="entry name" value="Sig_transdc_His_kin-like_C"/>
</dbReference>
<dbReference type="SUPFAM" id="SSF47384">
    <property type="entry name" value="Homodimeric domain of signal transducing histidine kinase"/>
    <property type="match status" value="1"/>
</dbReference>
<evidence type="ECO:0000256" key="14">
    <source>
        <dbReference type="ARBA" id="ARBA00023026"/>
    </source>
</evidence>
<dbReference type="GO" id="GO:0005886">
    <property type="term" value="C:plasma membrane"/>
    <property type="evidence" value="ECO:0007669"/>
    <property type="project" value="UniProtKB-SubCell"/>
</dbReference>
<dbReference type="InterPro" id="IPR001789">
    <property type="entry name" value="Sig_transdc_resp-reg_receiver"/>
</dbReference>
<dbReference type="Pfam" id="PF02518">
    <property type="entry name" value="HATPase_c"/>
    <property type="match status" value="1"/>
</dbReference>
<evidence type="ECO:0000256" key="7">
    <source>
        <dbReference type="ARBA" id="ARBA00022692"/>
    </source>
</evidence>
<dbReference type="CDD" id="cd17546">
    <property type="entry name" value="REC_hyHK_CKI1_RcsC-like"/>
    <property type="match status" value="2"/>
</dbReference>
<dbReference type="CDD" id="cd16922">
    <property type="entry name" value="HATPase_EvgS-ArcB-TorS-like"/>
    <property type="match status" value="1"/>
</dbReference>
<dbReference type="Gene3D" id="1.10.287.130">
    <property type="match status" value="1"/>
</dbReference>
<evidence type="ECO:0000256" key="4">
    <source>
        <dbReference type="ARBA" id="ARBA00022475"/>
    </source>
</evidence>
<evidence type="ECO:0000256" key="3">
    <source>
        <dbReference type="ARBA" id="ARBA00012438"/>
    </source>
</evidence>
<name>A0A4R6RPU5_9BURK</name>
<keyword evidence="9" id="KW-0547">Nucleotide-binding</keyword>
<dbReference type="FunFam" id="3.30.565.10:FF:000010">
    <property type="entry name" value="Sensor histidine kinase RcsC"/>
    <property type="match status" value="1"/>
</dbReference>